<evidence type="ECO:0000259" key="2">
    <source>
        <dbReference type="PROSITE" id="PS50020"/>
    </source>
</evidence>
<feature type="region of interest" description="Disordered" evidence="1">
    <location>
        <begin position="56"/>
        <end position="162"/>
    </location>
</feature>
<dbReference type="EMBL" id="SPLM01000001">
    <property type="protein sequence ID" value="TMW69665.1"/>
    <property type="molecule type" value="Genomic_DNA"/>
</dbReference>
<dbReference type="Proteomes" id="UP000794436">
    <property type="component" value="Unassembled WGS sequence"/>
</dbReference>
<sequence>MEHRPKTGIWTEHVDAATGRTYYFNMVHNRSYWELPEELVAHVKKPLIETLREWEPELTEKEKTREAEEEKRQKREELLAAASASESTQQGNNGGAPLSAAALQERMAQAAQKKAEAMQRLAPQKSREEDTQGTDNEYLQMVRQLQEKDRSTEDSGGKWLVR</sequence>
<dbReference type="AlphaFoldDB" id="A0A8K1CVX4"/>
<dbReference type="Pfam" id="PF00397">
    <property type="entry name" value="WW"/>
    <property type="match status" value="1"/>
</dbReference>
<gene>
    <name evidence="3" type="ORF">Poli38472_001821</name>
</gene>
<protein>
    <recommendedName>
        <fullName evidence="2">WW domain-containing protein</fullName>
    </recommendedName>
</protein>
<feature type="compositionally biased region" description="Basic and acidic residues" evidence="1">
    <location>
        <begin position="56"/>
        <end position="78"/>
    </location>
</feature>
<dbReference type="OrthoDB" id="79452at2759"/>
<dbReference type="SUPFAM" id="SSF51045">
    <property type="entry name" value="WW domain"/>
    <property type="match status" value="1"/>
</dbReference>
<feature type="compositionally biased region" description="Low complexity" evidence="1">
    <location>
        <begin position="100"/>
        <end position="112"/>
    </location>
</feature>
<accession>A0A8K1CVX4</accession>
<dbReference type="InterPro" id="IPR001202">
    <property type="entry name" value="WW_dom"/>
</dbReference>
<feature type="compositionally biased region" description="Basic and acidic residues" evidence="1">
    <location>
        <begin position="145"/>
        <end position="156"/>
    </location>
</feature>
<reference evidence="3" key="1">
    <citation type="submission" date="2019-03" db="EMBL/GenBank/DDBJ databases">
        <title>Long read genome sequence of the mycoparasitic Pythium oligandrum ATCC 38472 isolated from sugarbeet rhizosphere.</title>
        <authorList>
            <person name="Gaulin E."/>
        </authorList>
    </citation>
    <scope>NUCLEOTIDE SEQUENCE</scope>
    <source>
        <strain evidence="3">ATCC 38472_TT</strain>
    </source>
</reference>
<feature type="domain" description="WW" evidence="2">
    <location>
        <begin position="4"/>
        <end position="38"/>
    </location>
</feature>
<dbReference type="SMART" id="SM00456">
    <property type="entry name" value="WW"/>
    <property type="match status" value="1"/>
</dbReference>
<dbReference type="PROSITE" id="PS50020">
    <property type="entry name" value="WW_DOMAIN_2"/>
    <property type="match status" value="1"/>
</dbReference>
<evidence type="ECO:0000313" key="4">
    <source>
        <dbReference type="Proteomes" id="UP000794436"/>
    </source>
</evidence>
<dbReference type="CDD" id="cd00201">
    <property type="entry name" value="WW"/>
    <property type="match status" value="1"/>
</dbReference>
<organism evidence="3 4">
    <name type="scientific">Pythium oligandrum</name>
    <name type="common">Mycoparasitic fungus</name>
    <dbReference type="NCBI Taxonomy" id="41045"/>
    <lineage>
        <taxon>Eukaryota</taxon>
        <taxon>Sar</taxon>
        <taxon>Stramenopiles</taxon>
        <taxon>Oomycota</taxon>
        <taxon>Peronosporomycetes</taxon>
        <taxon>Pythiales</taxon>
        <taxon>Pythiaceae</taxon>
        <taxon>Pythium</taxon>
    </lineage>
</organism>
<proteinExistence type="predicted"/>
<comment type="caution">
    <text evidence="3">The sequence shown here is derived from an EMBL/GenBank/DDBJ whole genome shotgun (WGS) entry which is preliminary data.</text>
</comment>
<keyword evidence="4" id="KW-1185">Reference proteome</keyword>
<evidence type="ECO:0000256" key="1">
    <source>
        <dbReference type="SAM" id="MobiDB-lite"/>
    </source>
</evidence>
<evidence type="ECO:0000313" key="3">
    <source>
        <dbReference type="EMBL" id="TMW69665.1"/>
    </source>
</evidence>
<dbReference type="Gene3D" id="2.20.70.10">
    <property type="match status" value="1"/>
</dbReference>
<name>A0A8K1CVX4_PYTOL</name>
<dbReference type="InterPro" id="IPR036020">
    <property type="entry name" value="WW_dom_sf"/>
</dbReference>